<sequence>MTATSTAVVDAPPLFARHLARLEAEAEILPDHPEETPESTLRALWAAAAGHPLSVTAAAAVPLAPLTEEGERLLGALVERRVAGSPLGHLTGRQSFMGVELLAGPEALVPRVETEILGRTALDLVRSTDGSLVVDLCTGAGNLAAAVAVAAPQVTLHAADLSTSAVGLARANMVFTGVADRVTLSDGDLFDALPADLEGSVDVLICNPPYISSARVGEMAAEISEHEPRMAFDGGSLGLSIVSRLVQEAPDWLRPGGWLCFEIGLGQGAYWQKRIPRFPGWEVVEPVEDDEGNIRVITARRT</sequence>
<organism evidence="7 8">
    <name type="scientific">Nocardioides cavernae</name>
    <dbReference type="NCBI Taxonomy" id="1921566"/>
    <lineage>
        <taxon>Bacteria</taxon>
        <taxon>Bacillati</taxon>
        <taxon>Actinomycetota</taxon>
        <taxon>Actinomycetes</taxon>
        <taxon>Propionibacteriales</taxon>
        <taxon>Nocardioidaceae</taxon>
        <taxon>Nocardioides</taxon>
    </lineage>
</organism>
<evidence type="ECO:0000256" key="1">
    <source>
        <dbReference type="ARBA" id="ARBA00012771"/>
    </source>
</evidence>
<keyword evidence="8" id="KW-1185">Reference proteome</keyword>
<dbReference type="GO" id="GO:0008168">
    <property type="term" value="F:methyltransferase activity"/>
    <property type="evidence" value="ECO:0007669"/>
    <property type="project" value="UniProtKB-KW"/>
</dbReference>
<dbReference type="InterPro" id="IPR029063">
    <property type="entry name" value="SAM-dependent_MTases_sf"/>
</dbReference>
<dbReference type="SUPFAM" id="SSF53335">
    <property type="entry name" value="S-adenosyl-L-methionine-dependent methyltransferases"/>
    <property type="match status" value="1"/>
</dbReference>
<evidence type="ECO:0000313" key="7">
    <source>
        <dbReference type="EMBL" id="MBD3923335.1"/>
    </source>
</evidence>
<dbReference type="InterPro" id="IPR007848">
    <property type="entry name" value="Small_mtfrase_dom"/>
</dbReference>
<evidence type="ECO:0000256" key="2">
    <source>
        <dbReference type="ARBA" id="ARBA00022603"/>
    </source>
</evidence>
<dbReference type="Gene3D" id="1.10.8.10">
    <property type="entry name" value="DNA helicase RuvA subunit, C-terminal domain"/>
    <property type="match status" value="1"/>
</dbReference>
<dbReference type="Proteomes" id="UP000618818">
    <property type="component" value="Unassembled WGS sequence"/>
</dbReference>
<evidence type="ECO:0000256" key="3">
    <source>
        <dbReference type="ARBA" id="ARBA00022679"/>
    </source>
</evidence>
<keyword evidence="3" id="KW-0808">Transferase</keyword>
<evidence type="ECO:0000259" key="6">
    <source>
        <dbReference type="Pfam" id="PF05175"/>
    </source>
</evidence>
<dbReference type="PANTHER" id="PTHR18895">
    <property type="entry name" value="HEMK METHYLTRANSFERASE"/>
    <property type="match status" value="1"/>
</dbReference>
<protein>
    <recommendedName>
        <fullName evidence="1">peptide chain release factor N(5)-glutamine methyltransferase</fullName>
        <ecNumber evidence="1">2.1.1.297</ecNumber>
    </recommendedName>
</protein>
<dbReference type="GO" id="GO:0032259">
    <property type="term" value="P:methylation"/>
    <property type="evidence" value="ECO:0007669"/>
    <property type="project" value="UniProtKB-KW"/>
</dbReference>
<comment type="catalytic activity">
    <reaction evidence="5">
        <text>L-glutaminyl-[peptide chain release factor] + S-adenosyl-L-methionine = N(5)-methyl-L-glutaminyl-[peptide chain release factor] + S-adenosyl-L-homocysteine + H(+)</text>
        <dbReference type="Rhea" id="RHEA:42896"/>
        <dbReference type="Rhea" id="RHEA-COMP:10271"/>
        <dbReference type="Rhea" id="RHEA-COMP:10272"/>
        <dbReference type="ChEBI" id="CHEBI:15378"/>
        <dbReference type="ChEBI" id="CHEBI:30011"/>
        <dbReference type="ChEBI" id="CHEBI:57856"/>
        <dbReference type="ChEBI" id="CHEBI:59789"/>
        <dbReference type="ChEBI" id="CHEBI:61891"/>
        <dbReference type="EC" id="2.1.1.297"/>
    </reaction>
</comment>
<gene>
    <name evidence="7" type="ORF">IEZ26_01770</name>
</gene>
<evidence type="ECO:0000313" key="8">
    <source>
        <dbReference type="Proteomes" id="UP000618818"/>
    </source>
</evidence>
<dbReference type="RefSeq" id="WP_191193218.1">
    <property type="nucleotide sequence ID" value="NZ_JACXYZ010000001.1"/>
</dbReference>
<keyword evidence="4" id="KW-0949">S-adenosyl-L-methionine</keyword>
<dbReference type="EMBL" id="JACXYZ010000001">
    <property type="protein sequence ID" value="MBD3923335.1"/>
    <property type="molecule type" value="Genomic_DNA"/>
</dbReference>
<dbReference type="Pfam" id="PF05175">
    <property type="entry name" value="MTS"/>
    <property type="match status" value="1"/>
</dbReference>
<accession>A0ABR8N624</accession>
<evidence type="ECO:0000256" key="4">
    <source>
        <dbReference type="ARBA" id="ARBA00022691"/>
    </source>
</evidence>
<dbReference type="InterPro" id="IPR050320">
    <property type="entry name" value="N5-glutamine_MTase"/>
</dbReference>
<dbReference type="NCBIfam" id="TIGR00536">
    <property type="entry name" value="hemK_fam"/>
    <property type="match status" value="1"/>
</dbReference>
<dbReference type="InterPro" id="IPR004556">
    <property type="entry name" value="HemK-like"/>
</dbReference>
<dbReference type="Gene3D" id="3.40.50.150">
    <property type="entry name" value="Vaccinia Virus protein VP39"/>
    <property type="match status" value="1"/>
</dbReference>
<dbReference type="InterPro" id="IPR002052">
    <property type="entry name" value="DNA_methylase_N6_adenine_CS"/>
</dbReference>
<proteinExistence type="predicted"/>
<comment type="caution">
    <text evidence="7">The sequence shown here is derived from an EMBL/GenBank/DDBJ whole genome shotgun (WGS) entry which is preliminary data.</text>
</comment>
<dbReference type="PROSITE" id="PS00092">
    <property type="entry name" value="N6_MTASE"/>
    <property type="match status" value="1"/>
</dbReference>
<name>A0ABR8N624_9ACTN</name>
<reference evidence="7 8" key="1">
    <citation type="submission" date="2020-09" db="EMBL/GenBank/DDBJ databases">
        <title>novel species in genus Nocardioides.</title>
        <authorList>
            <person name="Zhang G."/>
        </authorList>
    </citation>
    <scope>NUCLEOTIDE SEQUENCE [LARGE SCALE GENOMIC DNA]</scope>
    <source>
        <strain evidence="7 8">KCTC 39551</strain>
    </source>
</reference>
<dbReference type="PANTHER" id="PTHR18895:SF74">
    <property type="entry name" value="MTRF1L RELEASE FACTOR GLUTAMINE METHYLTRANSFERASE"/>
    <property type="match status" value="1"/>
</dbReference>
<dbReference type="CDD" id="cd02440">
    <property type="entry name" value="AdoMet_MTases"/>
    <property type="match status" value="1"/>
</dbReference>
<evidence type="ECO:0000256" key="5">
    <source>
        <dbReference type="ARBA" id="ARBA00048391"/>
    </source>
</evidence>
<dbReference type="EC" id="2.1.1.297" evidence="1"/>
<feature type="domain" description="Methyltransferase small" evidence="6">
    <location>
        <begin position="129"/>
        <end position="239"/>
    </location>
</feature>
<keyword evidence="2 7" id="KW-0489">Methyltransferase</keyword>